<sequence length="55" mass="6388">SWEAKVTTIKEAKNLETLSLDELIGSLLTHEMRTNERSKKKKLKRKRLVLPSNPQ</sequence>
<feature type="compositionally biased region" description="Basic residues" evidence="1">
    <location>
        <begin position="38"/>
        <end position="48"/>
    </location>
</feature>
<evidence type="ECO:0000313" key="3">
    <source>
        <dbReference type="Proteomes" id="UP000828251"/>
    </source>
</evidence>
<dbReference type="Proteomes" id="UP000828251">
    <property type="component" value="Unassembled WGS sequence"/>
</dbReference>
<accession>A0A9D3ZKS2</accession>
<feature type="non-terminal residue" evidence="2">
    <location>
        <position position="1"/>
    </location>
</feature>
<evidence type="ECO:0008006" key="4">
    <source>
        <dbReference type="Google" id="ProtNLM"/>
    </source>
</evidence>
<comment type="caution">
    <text evidence="2">The sequence shown here is derived from an EMBL/GenBank/DDBJ whole genome shotgun (WGS) entry which is preliminary data.</text>
</comment>
<name>A0A9D3ZKS2_9ROSI</name>
<dbReference type="EMBL" id="JAIQCV010000011">
    <property type="protein sequence ID" value="KAH1046516.1"/>
    <property type="molecule type" value="Genomic_DNA"/>
</dbReference>
<dbReference type="OrthoDB" id="1000712at2759"/>
<dbReference type="AlphaFoldDB" id="A0A9D3ZKS2"/>
<gene>
    <name evidence="2" type="ORF">J1N35_037300</name>
</gene>
<keyword evidence="3" id="KW-1185">Reference proteome</keyword>
<protein>
    <recommendedName>
        <fullName evidence="4">UBN2 domain-containing protein</fullName>
    </recommendedName>
</protein>
<reference evidence="2 3" key="1">
    <citation type="journal article" date="2021" name="Plant Biotechnol. J.">
        <title>Multi-omics assisted identification of the key and species-specific regulatory components of drought-tolerant mechanisms in Gossypium stocksii.</title>
        <authorList>
            <person name="Yu D."/>
            <person name="Ke L."/>
            <person name="Zhang D."/>
            <person name="Wu Y."/>
            <person name="Sun Y."/>
            <person name="Mei J."/>
            <person name="Sun J."/>
            <person name="Sun Y."/>
        </authorList>
    </citation>
    <scope>NUCLEOTIDE SEQUENCE [LARGE SCALE GENOMIC DNA]</scope>
    <source>
        <strain evidence="3">cv. E1</strain>
        <tissue evidence="2">Leaf</tissue>
    </source>
</reference>
<evidence type="ECO:0000313" key="2">
    <source>
        <dbReference type="EMBL" id="KAH1046516.1"/>
    </source>
</evidence>
<proteinExistence type="predicted"/>
<organism evidence="2 3">
    <name type="scientific">Gossypium stocksii</name>
    <dbReference type="NCBI Taxonomy" id="47602"/>
    <lineage>
        <taxon>Eukaryota</taxon>
        <taxon>Viridiplantae</taxon>
        <taxon>Streptophyta</taxon>
        <taxon>Embryophyta</taxon>
        <taxon>Tracheophyta</taxon>
        <taxon>Spermatophyta</taxon>
        <taxon>Magnoliopsida</taxon>
        <taxon>eudicotyledons</taxon>
        <taxon>Gunneridae</taxon>
        <taxon>Pentapetalae</taxon>
        <taxon>rosids</taxon>
        <taxon>malvids</taxon>
        <taxon>Malvales</taxon>
        <taxon>Malvaceae</taxon>
        <taxon>Malvoideae</taxon>
        <taxon>Gossypium</taxon>
    </lineage>
</organism>
<feature type="region of interest" description="Disordered" evidence="1">
    <location>
        <begin position="33"/>
        <end position="55"/>
    </location>
</feature>
<evidence type="ECO:0000256" key="1">
    <source>
        <dbReference type="SAM" id="MobiDB-lite"/>
    </source>
</evidence>